<accession>A0A3M7P8S4</accession>
<reference evidence="1 2" key="1">
    <citation type="journal article" date="2018" name="Sci. Rep.">
        <title>Genomic signatures of local adaptation to the degree of environmental predictability in rotifers.</title>
        <authorList>
            <person name="Franch-Gras L."/>
            <person name="Hahn C."/>
            <person name="Garcia-Roger E.M."/>
            <person name="Carmona M.J."/>
            <person name="Serra M."/>
            <person name="Gomez A."/>
        </authorList>
    </citation>
    <scope>NUCLEOTIDE SEQUENCE [LARGE SCALE GENOMIC DNA]</scope>
    <source>
        <strain evidence="1">HYR1</strain>
    </source>
</reference>
<organism evidence="1 2">
    <name type="scientific">Brachionus plicatilis</name>
    <name type="common">Marine rotifer</name>
    <name type="synonym">Brachionus muelleri</name>
    <dbReference type="NCBI Taxonomy" id="10195"/>
    <lineage>
        <taxon>Eukaryota</taxon>
        <taxon>Metazoa</taxon>
        <taxon>Spiralia</taxon>
        <taxon>Gnathifera</taxon>
        <taxon>Rotifera</taxon>
        <taxon>Eurotatoria</taxon>
        <taxon>Monogononta</taxon>
        <taxon>Pseudotrocha</taxon>
        <taxon>Ploima</taxon>
        <taxon>Brachionidae</taxon>
        <taxon>Brachionus</taxon>
    </lineage>
</organism>
<proteinExistence type="predicted"/>
<dbReference type="OrthoDB" id="10032693at2759"/>
<dbReference type="AlphaFoldDB" id="A0A3M7P8S4"/>
<keyword evidence="2" id="KW-1185">Reference proteome</keyword>
<protein>
    <submittedName>
        <fullName evidence="1">Uncharacterized protein</fullName>
    </submittedName>
</protein>
<evidence type="ECO:0000313" key="1">
    <source>
        <dbReference type="EMBL" id="RMZ95491.1"/>
    </source>
</evidence>
<name>A0A3M7P8S4_BRAPC</name>
<evidence type="ECO:0000313" key="2">
    <source>
        <dbReference type="Proteomes" id="UP000276133"/>
    </source>
</evidence>
<dbReference type="EMBL" id="REGN01012395">
    <property type="protein sequence ID" value="RMZ95491.1"/>
    <property type="molecule type" value="Genomic_DNA"/>
</dbReference>
<sequence length="89" mass="10557">MYNKRQAFYRAKNSFGQITFFSVWRGFNGNIYFEPMVLNNMNKKKAENDKVDKAVNLRQNYDFVRMMSNIETSVKEKTPSTECQKIVAR</sequence>
<comment type="caution">
    <text evidence="1">The sequence shown here is derived from an EMBL/GenBank/DDBJ whole genome shotgun (WGS) entry which is preliminary data.</text>
</comment>
<dbReference type="Proteomes" id="UP000276133">
    <property type="component" value="Unassembled WGS sequence"/>
</dbReference>
<gene>
    <name evidence="1" type="ORF">BpHYR1_029565</name>
</gene>